<evidence type="ECO:0000313" key="2">
    <source>
        <dbReference type="EMBL" id="NKI91889.1"/>
    </source>
</evidence>
<dbReference type="EMBL" id="JAAVTK010000025">
    <property type="protein sequence ID" value="NKI91889.1"/>
    <property type="molecule type" value="Genomic_DNA"/>
</dbReference>
<feature type="chain" id="PRO_5045067354" description="DUF4154 domain-containing protein" evidence="1">
    <location>
        <begin position="25"/>
        <end position="202"/>
    </location>
</feature>
<accession>A0ABX1HPL4</accession>
<evidence type="ECO:0000313" key="3">
    <source>
        <dbReference type="Proteomes" id="UP000717634"/>
    </source>
</evidence>
<dbReference type="Proteomes" id="UP000717634">
    <property type="component" value="Unassembled WGS sequence"/>
</dbReference>
<protein>
    <recommendedName>
        <fullName evidence="4">DUF4154 domain-containing protein</fullName>
    </recommendedName>
</protein>
<keyword evidence="3" id="KW-1185">Reference proteome</keyword>
<keyword evidence="1" id="KW-0732">Signal</keyword>
<organism evidence="2 3">
    <name type="scientific">Hymenobacter artigasi</name>
    <dbReference type="NCBI Taxonomy" id="2719616"/>
    <lineage>
        <taxon>Bacteria</taxon>
        <taxon>Pseudomonadati</taxon>
        <taxon>Bacteroidota</taxon>
        <taxon>Cytophagia</taxon>
        <taxon>Cytophagales</taxon>
        <taxon>Hymenobacteraceae</taxon>
        <taxon>Hymenobacter</taxon>
    </lineage>
</organism>
<evidence type="ECO:0008006" key="4">
    <source>
        <dbReference type="Google" id="ProtNLM"/>
    </source>
</evidence>
<proteinExistence type="predicted"/>
<comment type="caution">
    <text evidence="2">The sequence shown here is derived from an EMBL/GenBank/DDBJ whole genome shotgun (WGS) entry which is preliminary data.</text>
</comment>
<gene>
    <name evidence="2" type="ORF">HBN54_004512</name>
</gene>
<evidence type="ECO:0000256" key="1">
    <source>
        <dbReference type="SAM" id="SignalP"/>
    </source>
</evidence>
<reference evidence="2 3" key="1">
    <citation type="submission" date="2020-03" db="EMBL/GenBank/DDBJ databases">
        <title>Genomic Encyclopedia of Type Strains, Phase IV (KMG-V): Genome sequencing to study the core and pangenomes of soil and plant-associated prokaryotes.</title>
        <authorList>
            <person name="Whitman W."/>
        </authorList>
    </citation>
    <scope>NUCLEOTIDE SEQUENCE [LARGE SCALE GENOMIC DNA]</scope>
    <source>
        <strain evidence="2 3">1B</strain>
    </source>
</reference>
<dbReference type="RefSeq" id="WP_168675434.1">
    <property type="nucleotide sequence ID" value="NZ_JAAVTK010000025.1"/>
</dbReference>
<sequence length="202" mass="21730">MAWCHGLLCSCLLLATGCSAPLNSAQYRAYLADPDHGLTQTQHVDRVSITCMYRPTELLVAQEVGSIPHPVSSAQLDSLRRSYAGKTYCVLALAKDSAAIENQFATDATAFTQALTYLNTGIAADVFLVTSPHDSVPALASMYPRQYGTTGRSTVLLIFDTHQLHPEQGFHLTFRGTAFGLGTLRFPFTAASLAAIPALTFS</sequence>
<feature type="signal peptide" evidence="1">
    <location>
        <begin position="1"/>
        <end position="24"/>
    </location>
</feature>
<name>A0ABX1HPL4_9BACT</name>